<gene>
    <name evidence="1" type="ORF">NCTC5050_00005</name>
</gene>
<name>A0A377YXC6_KLEPO</name>
<evidence type="ECO:0000313" key="1">
    <source>
        <dbReference type="EMBL" id="STU54630.1"/>
    </source>
</evidence>
<dbReference type="Proteomes" id="UP000255382">
    <property type="component" value="Unassembled WGS sequence"/>
</dbReference>
<sequence>MASKVVARMSSHDWRRNDDLIGLRRQGYIPYTQRNNPDYRPKPMRIAARSESREALTVLSMVLGAKLRLQPGQRLPV</sequence>
<dbReference type="AlphaFoldDB" id="A0A377YXC6"/>
<organism evidence="1 2">
    <name type="scientific">Klebsiella pneumoniae subsp. ozaenae</name>
    <dbReference type="NCBI Taxonomy" id="574"/>
    <lineage>
        <taxon>Bacteria</taxon>
        <taxon>Pseudomonadati</taxon>
        <taxon>Pseudomonadota</taxon>
        <taxon>Gammaproteobacteria</taxon>
        <taxon>Enterobacterales</taxon>
        <taxon>Enterobacteriaceae</taxon>
        <taxon>Klebsiella/Raoultella group</taxon>
        <taxon>Klebsiella</taxon>
        <taxon>Klebsiella pneumoniae complex</taxon>
    </lineage>
</organism>
<keyword evidence="2" id="KW-1185">Reference proteome</keyword>
<evidence type="ECO:0000313" key="2">
    <source>
        <dbReference type="Proteomes" id="UP000255382"/>
    </source>
</evidence>
<proteinExistence type="predicted"/>
<protein>
    <submittedName>
        <fullName evidence="1">Uncharacterized protein</fullName>
    </submittedName>
</protein>
<reference evidence="1 2" key="1">
    <citation type="submission" date="2018-06" db="EMBL/GenBank/DDBJ databases">
        <authorList>
            <consortium name="Pathogen Informatics"/>
            <person name="Doyle S."/>
        </authorList>
    </citation>
    <scope>NUCLEOTIDE SEQUENCE [LARGE SCALE GENOMIC DNA]</scope>
    <source>
        <strain evidence="1 2">NCTC5050</strain>
    </source>
</reference>
<accession>A0A377YXC6</accession>
<dbReference type="EMBL" id="UGLZ01000001">
    <property type="protein sequence ID" value="STU54630.1"/>
    <property type="molecule type" value="Genomic_DNA"/>
</dbReference>